<dbReference type="EMBL" id="JAGPXC010000003">
    <property type="protein sequence ID" value="KAH6656079.1"/>
    <property type="molecule type" value="Genomic_DNA"/>
</dbReference>
<evidence type="ECO:0000313" key="1">
    <source>
        <dbReference type="EMBL" id="KAH6656079.1"/>
    </source>
</evidence>
<gene>
    <name evidence="1" type="ORF">BKA67DRAFT_562595</name>
</gene>
<accession>A0A9P9A0K1</accession>
<organism evidence="1 2">
    <name type="scientific">Truncatella angustata</name>
    <dbReference type="NCBI Taxonomy" id="152316"/>
    <lineage>
        <taxon>Eukaryota</taxon>
        <taxon>Fungi</taxon>
        <taxon>Dikarya</taxon>
        <taxon>Ascomycota</taxon>
        <taxon>Pezizomycotina</taxon>
        <taxon>Sordariomycetes</taxon>
        <taxon>Xylariomycetidae</taxon>
        <taxon>Amphisphaeriales</taxon>
        <taxon>Sporocadaceae</taxon>
        <taxon>Truncatella</taxon>
    </lineage>
</organism>
<protein>
    <submittedName>
        <fullName evidence="1">Uncharacterized protein</fullName>
    </submittedName>
</protein>
<dbReference type="GeneID" id="70131509"/>
<proteinExistence type="predicted"/>
<dbReference type="Proteomes" id="UP000758603">
    <property type="component" value="Unassembled WGS sequence"/>
</dbReference>
<dbReference type="RefSeq" id="XP_045960344.1">
    <property type="nucleotide sequence ID" value="XM_046102617.1"/>
</dbReference>
<name>A0A9P9A0K1_9PEZI</name>
<dbReference type="AlphaFoldDB" id="A0A9P9A0K1"/>
<evidence type="ECO:0000313" key="2">
    <source>
        <dbReference type="Proteomes" id="UP000758603"/>
    </source>
</evidence>
<keyword evidence="2" id="KW-1185">Reference proteome</keyword>
<sequence>MLAYAFLITFLVSPKHVSIIRVWTQSKEMKCSHSPWQSSWSELGSGKYHFPSASFLMKAQLDTCAYGRMALRSVFI</sequence>
<comment type="caution">
    <text evidence="1">The sequence shown here is derived from an EMBL/GenBank/DDBJ whole genome shotgun (WGS) entry which is preliminary data.</text>
</comment>
<reference evidence="1" key="1">
    <citation type="journal article" date="2021" name="Nat. Commun.">
        <title>Genetic determinants of endophytism in the Arabidopsis root mycobiome.</title>
        <authorList>
            <person name="Mesny F."/>
            <person name="Miyauchi S."/>
            <person name="Thiergart T."/>
            <person name="Pickel B."/>
            <person name="Atanasova L."/>
            <person name="Karlsson M."/>
            <person name="Huettel B."/>
            <person name="Barry K.W."/>
            <person name="Haridas S."/>
            <person name="Chen C."/>
            <person name="Bauer D."/>
            <person name="Andreopoulos W."/>
            <person name="Pangilinan J."/>
            <person name="LaButti K."/>
            <person name="Riley R."/>
            <person name="Lipzen A."/>
            <person name="Clum A."/>
            <person name="Drula E."/>
            <person name="Henrissat B."/>
            <person name="Kohler A."/>
            <person name="Grigoriev I.V."/>
            <person name="Martin F.M."/>
            <person name="Hacquard S."/>
        </authorList>
    </citation>
    <scope>NUCLEOTIDE SEQUENCE</scope>
    <source>
        <strain evidence="1">MPI-SDFR-AT-0073</strain>
    </source>
</reference>
<feature type="non-terminal residue" evidence="1">
    <location>
        <position position="76"/>
    </location>
</feature>